<keyword evidence="3" id="KW-0804">Transcription</keyword>
<name>A0A3E1Y577_9BACT</name>
<dbReference type="EMBL" id="QPMM01000012">
    <property type="protein sequence ID" value="RFS19796.1"/>
    <property type="molecule type" value="Genomic_DNA"/>
</dbReference>
<dbReference type="PRINTS" id="PR00038">
    <property type="entry name" value="HTHLUXR"/>
</dbReference>
<keyword evidence="2" id="KW-0238">DNA-binding</keyword>
<dbReference type="Proteomes" id="UP000260644">
    <property type="component" value="Unassembled WGS sequence"/>
</dbReference>
<sequence>MKINQTFEKHLRDVYYLREEIEKQDVHQLLDKFAQLGNVMPSTAPIYFLIDYTKSKYLVMTNSTMEVTNRDPREFLEGGIPMLKSIYHQDDFKIYNEKVFPENLRFLESQPQSTHQDFIFTYNFRIQHKNKSMVPILQRSSYLTSEETGKPLYSLGMVIDISFLKKDRSIYHSIERSSLATKELLEEHYYYPYFEDSLLSAQESRILAYMAEGMSSKQIAWKLKIAENTVANHRKNMLKKTNTKNVAELIAMACRNGFI</sequence>
<evidence type="ECO:0000256" key="1">
    <source>
        <dbReference type="ARBA" id="ARBA00023015"/>
    </source>
</evidence>
<proteinExistence type="predicted"/>
<keyword evidence="1" id="KW-0805">Transcription regulation</keyword>
<dbReference type="CDD" id="cd06170">
    <property type="entry name" value="LuxR_C_like"/>
    <property type="match status" value="1"/>
</dbReference>
<dbReference type="PROSITE" id="PS00622">
    <property type="entry name" value="HTH_LUXR_1"/>
    <property type="match status" value="1"/>
</dbReference>
<evidence type="ECO:0000313" key="5">
    <source>
        <dbReference type="EMBL" id="RFS19796.1"/>
    </source>
</evidence>
<dbReference type="Gene3D" id="1.10.10.10">
    <property type="entry name" value="Winged helix-like DNA-binding domain superfamily/Winged helix DNA-binding domain"/>
    <property type="match status" value="1"/>
</dbReference>
<organism evidence="5 6">
    <name type="scientific">Chitinophaga silvatica</name>
    <dbReference type="NCBI Taxonomy" id="2282649"/>
    <lineage>
        <taxon>Bacteria</taxon>
        <taxon>Pseudomonadati</taxon>
        <taxon>Bacteroidota</taxon>
        <taxon>Chitinophagia</taxon>
        <taxon>Chitinophagales</taxon>
        <taxon>Chitinophagaceae</taxon>
        <taxon>Chitinophaga</taxon>
    </lineage>
</organism>
<dbReference type="PROSITE" id="PS50043">
    <property type="entry name" value="HTH_LUXR_2"/>
    <property type="match status" value="1"/>
</dbReference>
<feature type="domain" description="HTH luxR-type" evidence="4">
    <location>
        <begin position="192"/>
        <end position="257"/>
    </location>
</feature>
<accession>A0A3E1Y577</accession>
<dbReference type="GO" id="GO:0003677">
    <property type="term" value="F:DNA binding"/>
    <property type="evidence" value="ECO:0007669"/>
    <property type="project" value="UniProtKB-KW"/>
</dbReference>
<dbReference type="InterPro" id="IPR036388">
    <property type="entry name" value="WH-like_DNA-bd_sf"/>
</dbReference>
<evidence type="ECO:0000259" key="4">
    <source>
        <dbReference type="PROSITE" id="PS50043"/>
    </source>
</evidence>
<dbReference type="RefSeq" id="WP_116977984.1">
    <property type="nucleotide sequence ID" value="NZ_QPMM01000012.1"/>
</dbReference>
<dbReference type="InterPro" id="IPR016032">
    <property type="entry name" value="Sig_transdc_resp-reg_C-effctor"/>
</dbReference>
<dbReference type="AlphaFoldDB" id="A0A3E1Y577"/>
<comment type="caution">
    <text evidence="5">The sequence shown here is derived from an EMBL/GenBank/DDBJ whole genome shotgun (WGS) entry which is preliminary data.</text>
</comment>
<evidence type="ECO:0000313" key="6">
    <source>
        <dbReference type="Proteomes" id="UP000260644"/>
    </source>
</evidence>
<gene>
    <name evidence="5" type="ORF">DVR12_22125</name>
</gene>
<dbReference type="Gene3D" id="3.30.450.20">
    <property type="entry name" value="PAS domain"/>
    <property type="match status" value="1"/>
</dbReference>
<dbReference type="OrthoDB" id="1727128at2"/>
<reference evidence="5 6" key="1">
    <citation type="submission" date="2018-07" db="EMBL/GenBank/DDBJ databases">
        <title>Chitinophaga K2CV101002-2 sp. nov., isolated from a monsoon evergreen broad-leaved forest soil.</title>
        <authorList>
            <person name="Lv Y."/>
        </authorList>
    </citation>
    <scope>NUCLEOTIDE SEQUENCE [LARGE SCALE GENOMIC DNA]</scope>
    <source>
        <strain evidence="5 6">GDMCC 1.1288</strain>
    </source>
</reference>
<evidence type="ECO:0000256" key="3">
    <source>
        <dbReference type="ARBA" id="ARBA00023163"/>
    </source>
</evidence>
<dbReference type="Pfam" id="PF00196">
    <property type="entry name" value="GerE"/>
    <property type="match status" value="1"/>
</dbReference>
<dbReference type="GO" id="GO:0006355">
    <property type="term" value="P:regulation of DNA-templated transcription"/>
    <property type="evidence" value="ECO:0007669"/>
    <property type="project" value="InterPro"/>
</dbReference>
<keyword evidence="6" id="KW-1185">Reference proteome</keyword>
<evidence type="ECO:0000256" key="2">
    <source>
        <dbReference type="ARBA" id="ARBA00023125"/>
    </source>
</evidence>
<dbReference type="PANTHER" id="PTHR44688">
    <property type="entry name" value="DNA-BINDING TRANSCRIPTIONAL ACTIVATOR DEVR_DOSR"/>
    <property type="match status" value="1"/>
</dbReference>
<dbReference type="PANTHER" id="PTHR44688:SF16">
    <property type="entry name" value="DNA-BINDING TRANSCRIPTIONAL ACTIVATOR DEVR_DOSR"/>
    <property type="match status" value="1"/>
</dbReference>
<dbReference type="InterPro" id="IPR000792">
    <property type="entry name" value="Tscrpt_reg_LuxR_C"/>
</dbReference>
<protein>
    <submittedName>
        <fullName evidence="5">LuxR family transcriptional regulator</fullName>
    </submittedName>
</protein>
<dbReference type="SMART" id="SM00421">
    <property type="entry name" value="HTH_LUXR"/>
    <property type="match status" value="1"/>
</dbReference>
<dbReference type="SUPFAM" id="SSF46894">
    <property type="entry name" value="C-terminal effector domain of the bipartite response regulators"/>
    <property type="match status" value="1"/>
</dbReference>